<dbReference type="NCBIfam" id="TIGR02293">
    <property type="entry name" value="TAS_TIGR02293"/>
    <property type="match status" value="1"/>
</dbReference>
<comment type="caution">
    <text evidence="3">The sequence shown here is derived from an EMBL/GenBank/DDBJ whole genome shotgun (WGS) entry which is preliminary data.</text>
</comment>
<reference evidence="3" key="2">
    <citation type="submission" date="2020-09" db="EMBL/GenBank/DDBJ databases">
        <authorList>
            <person name="Sun Q."/>
            <person name="Kim S."/>
        </authorList>
    </citation>
    <scope>NUCLEOTIDE SEQUENCE</scope>
    <source>
        <strain evidence="3">KCTC 32182</strain>
    </source>
</reference>
<name>A0A918P5V6_9NEIS</name>
<evidence type="ECO:0000259" key="1">
    <source>
        <dbReference type="Pfam" id="PF09722"/>
    </source>
</evidence>
<accession>A0A918P5V6</accession>
<dbReference type="Proteomes" id="UP000645257">
    <property type="component" value="Unassembled WGS sequence"/>
</dbReference>
<dbReference type="GO" id="GO:0003677">
    <property type="term" value="F:DNA binding"/>
    <property type="evidence" value="ECO:0007669"/>
    <property type="project" value="InterPro"/>
</dbReference>
<dbReference type="RefSeq" id="WP_189535564.1">
    <property type="nucleotide sequence ID" value="NZ_BMYX01000018.1"/>
</dbReference>
<dbReference type="InterPro" id="IPR046847">
    <property type="entry name" value="Xre-like_HTH"/>
</dbReference>
<dbReference type="InterPro" id="IPR011979">
    <property type="entry name" value="Antitox_Xre"/>
</dbReference>
<evidence type="ECO:0000313" key="4">
    <source>
        <dbReference type="Proteomes" id="UP000645257"/>
    </source>
</evidence>
<sequence length="153" mass="16931">MTGTVFRRGTTHRTPARAARYTRLSKLIGHSVHSDLDVATCVAQGVEPILIDHLTREGLTRKELEFVIPARTLAHRIARKESLSRDESERGVRIANLLVLAEQVLGGAQAATDWLRHPLVRFGGATPLETARTEQGARLVENLLTQIDEGYFA</sequence>
<evidence type="ECO:0000313" key="3">
    <source>
        <dbReference type="EMBL" id="GGY23336.1"/>
    </source>
</evidence>
<dbReference type="Pfam" id="PF20432">
    <property type="entry name" value="Xre-like-HTH"/>
    <property type="match status" value="1"/>
</dbReference>
<dbReference type="InterPro" id="IPR024467">
    <property type="entry name" value="Xre/MbcA/ParS-like_toxin-bd"/>
</dbReference>
<feature type="domain" description="Antitoxin Xre-like helix-turn-helix" evidence="2">
    <location>
        <begin position="43"/>
        <end position="96"/>
    </location>
</feature>
<organism evidence="3 4">
    <name type="scientific">Paludibacterium paludis</name>
    <dbReference type="NCBI Taxonomy" id="1225769"/>
    <lineage>
        <taxon>Bacteria</taxon>
        <taxon>Pseudomonadati</taxon>
        <taxon>Pseudomonadota</taxon>
        <taxon>Betaproteobacteria</taxon>
        <taxon>Neisseriales</taxon>
        <taxon>Chromobacteriaceae</taxon>
        <taxon>Paludibacterium</taxon>
    </lineage>
</organism>
<evidence type="ECO:0000259" key="2">
    <source>
        <dbReference type="Pfam" id="PF20432"/>
    </source>
</evidence>
<reference evidence="3" key="1">
    <citation type="journal article" date="2014" name="Int. J. Syst. Evol. Microbiol.">
        <title>Complete genome sequence of Corynebacterium casei LMG S-19264T (=DSM 44701T), isolated from a smear-ripened cheese.</title>
        <authorList>
            <consortium name="US DOE Joint Genome Institute (JGI-PGF)"/>
            <person name="Walter F."/>
            <person name="Albersmeier A."/>
            <person name="Kalinowski J."/>
            <person name="Ruckert C."/>
        </authorList>
    </citation>
    <scope>NUCLEOTIDE SEQUENCE</scope>
    <source>
        <strain evidence="3">KCTC 32182</strain>
    </source>
</reference>
<protein>
    <submittedName>
        <fullName evidence="3">Uncharacterized protein</fullName>
    </submittedName>
</protein>
<proteinExistence type="predicted"/>
<dbReference type="EMBL" id="BMYX01000018">
    <property type="protein sequence ID" value="GGY23336.1"/>
    <property type="molecule type" value="Genomic_DNA"/>
</dbReference>
<feature type="domain" description="Antitoxin Xre/MbcA/ParS-like toxin-binding" evidence="1">
    <location>
        <begin position="101"/>
        <end position="150"/>
    </location>
</feature>
<keyword evidence="4" id="KW-1185">Reference proteome</keyword>
<dbReference type="AlphaFoldDB" id="A0A918P5V6"/>
<dbReference type="Pfam" id="PF09722">
    <property type="entry name" value="Xre_MbcA_ParS_C"/>
    <property type="match status" value="1"/>
</dbReference>
<gene>
    <name evidence="3" type="ORF">GCM10011289_28910</name>
</gene>